<keyword evidence="6" id="KW-0662">Pyridine nucleotide biosynthesis</keyword>
<dbReference type="GO" id="GO:0004516">
    <property type="term" value="F:nicotinate phosphoribosyltransferase activity"/>
    <property type="evidence" value="ECO:0007669"/>
    <property type="project" value="UniProtKB-EC"/>
</dbReference>
<evidence type="ECO:0000256" key="1">
    <source>
        <dbReference type="ARBA" id="ARBA00004952"/>
    </source>
</evidence>
<dbReference type="NCBIfam" id="TIGR01513">
    <property type="entry name" value="NAPRTase_put"/>
    <property type="match status" value="1"/>
</dbReference>
<dbReference type="PANTHER" id="PTHR11098">
    <property type="entry name" value="NICOTINATE PHOSPHORIBOSYLTRANSFERASE"/>
    <property type="match status" value="1"/>
</dbReference>
<evidence type="ECO:0000259" key="9">
    <source>
        <dbReference type="Pfam" id="PF04095"/>
    </source>
</evidence>
<accession>A0A5B8R8Y5</accession>
<comment type="pathway">
    <text evidence="1">Cofactor biosynthesis; NAD(+) biosynthesis; nicotinate D-ribonucleotide from nicotinate: step 1/1.</text>
</comment>
<keyword evidence="7 10" id="KW-0808">Transferase</keyword>
<dbReference type="NCBIfam" id="NF009131">
    <property type="entry name" value="PRK12484.1"/>
    <property type="match status" value="1"/>
</dbReference>
<dbReference type="UniPathway" id="UPA00253">
    <property type="reaction ID" value="UER00457"/>
</dbReference>
<dbReference type="GO" id="GO:0016757">
    <property type="term" value="F:glycosyltransferase activity"/>
    <property type="evidence" value="ECO:0007669"/>
    <property type="project" value="UniProtKB-KW"/>
</dbReference>
<dbReference type="InterPro" id="IPR041525">
    <property type="entry name" value="N/Namide_PRibTrfase"/>
</dbReference>
<evidence type="ECO:0000256" key="2">
    <source>
        <dbReference type="ARBA" id="ARBA00010897"/>
    </source>
</evidence>
<protein>
    <recommendedName>
        <fullName evidence="3">nicotinate phosphoribosyltransferase</fullName>
        <ecNumber evidence="3">6.3.4.21</ecNumber>
    </recommendedName>
</protein>
<dbReference type="InterPro" id="IPR013785">
    <property type="entry name" value="Aldolase_TIM"/>
</dbReference>
<sequence>MQIIAPLPEAQLVESRLMNIVHFQTLIATKALRCVEAAGGRRVVDFGLRRAHGGEAGMWAARACYLAGFGATATTLAGAAYGIPVTGTMAHSFVLAHDDEATAFERFARSHPDNVVLLIDTFDVAEGAHKAVALGHRLADSGIRVQGVRIDSGDLSAHARTVRRILDDGGLTDTLILVSGGLDEERIAAIVASGAPVDGFGVGSKVDTSADEPFLDSAYKLHHFGERARAKHSEGKTDLPGLKQVYRRYDDGGRFAGDVIALADEGCEGEPLLVPVMRNGERLDGGAENGLEAARARTREQHGLLPPGAGALAAPGESPVTVSPALQRLAART</sequence>
<dbReference type="GO" id="GO:0034355">
    <property type="term" value="P:NAD+ biosynthetic process via the salvage pathway"/>
    <property type="evidence" value="ECO:0007669"/>
    <property type="project" value="TreeGrafter"/>
</dbReference>
<dbReference type="InterPro" id="IPR007229">
    <property type="entry name" value="Nic_PRibTrfase-Fam"/>
</dbReference>
<evidence type="ECO:0000256" key="7">
    <source>
        <dbReference type="ARBA" id="ARBA00022679"/>
    </source>
</evidence>
<comment type="catalytic activity">
    <reaction evidence="8">
        <text>5-phospho-alpha-D-ribose 1-diphosphate + nicotinate + ATP + H2O = nicotinate beta-D-ribonucleotide + ADP + phosphate + diphosphate</text>
        <dbReference type="Rhea" id="RHEA:36163"/>
        <dbReference type="ChEBI" id="CHEBI:15377"/>
        <dbReference type="ChEBI" id="CHEBI:30616"/>
        <dbReference type="ChEBI" id="CHEBI:32544"/>
        <dbReference type="ChEBI" id="CHEBI:33019"/>
        <dbReference type="ChEBI" id="CHEBI:43474"/>
        <dbReference type="ChEBI" id="CHEBI:57502"/>
        <dbReference type="ChEBI" id="CHEBI:58017"/>
        <dbReference type="ChEBI" id="CHEBI:456216"/>
        <dbReference type="EC" id="6.3.4.21"/>
    </reaction>
</comment>
<evidence type="ECO:0000256" key="6">
    <source>
        <dbReference type="ARBA" id="ARBA00022642"/>
    </source>
</evidence>
<evidence type="ECO:0000313" key="10">
    <source>
        <dbReference type="EMBL" id="QEA04991.1"/>
    </source>
</evidence>
<dbReference type="FunFam" id="3.20.20.70:FF:000076">
    <property type="entry name" value="Nicotinate phosphoribosyltransferase"/>
    <property type="match status" value="1"/>
</dbReference>
<feature type="domain" description="Nicotinate/nicotinamide phosphoribosyltransferase" evidence="9">
    <location>
        <begin position="43"/>
        <end position="208"/>
    </location>
</feature>
<dbReference type="SUPFAM" id="SSF51690">
    <property type="entry name" value="Nicotinate/Quinolinate PRTase C-terminal domain-like"/>
    <property type="match status" value="1"/>
</dbReference>
<gene>
    <name evidence="10" type="primary">pncB2</name>
    <name evidence="10" type="ORF">KBTEX_01309</name>
</gene>
<reference evidence="10" key="1">
    <citation type="submission" date="2019-06" db="EMBL/GenBank/DDBJ databases">
        <authorList>
            <person name="Murdoch R.W."/>
            <person name="Fathepure B."/>
        </authorList>
    </citation>
    <scope>NUCLEOTIDE SEQUENCE</scope>
</reference>
<dbReference type="Gene3D" id="3.20.20.70">
    <property type="entry name" value="Aldolase class I"/>
    <property type="match status" value="1"/>
</dbReference>
<dbReference type="Pfam" id="PF04095">
    <property type="entry name" value="NAPRTase"/>
    <property type="match status" value="1"/>
</dbReference>
<keyword evidence="4" id="KW-0597">Phosphoprotein</keyword>
<evidence type="ECO:0000256" key="5">
    <source>
        <dbReference type="ARBA" id="ARBA00022598"/>
    </source>
</evidence>
<keyword evidence="10" id="KW-0328">Glycosyltransferase</keyword>
<name>A0A5B8R8Y5_9ZZZZ</name>
<dbReference type="EC" id="6.3.4.21" evidence="3"/>
<dbReference type="InterPro" id="IPR036068">
    <property type="entry name" value="Nicotinate_pribotase-like_C"/>
</dbReference>
<dbReference type="PANTHER" id="PTHR11098:SF1">
    <property type="entry name" value="NICOTINATE PHOSPHORIBOSYLTRANSFERASE"/>
    <property type="match status" value="1"/>
</dbReference>
<dbReference type="AlphaFoldDB" id="A0A5B8R8Y5"/>
<dbReference type="EMBL" id="MN079092">
    <property type="protein sequence ID" value="QEA04991.1"/>
    <property type="molecule type" value="Genomic_DNA"/>
</dbReference>
<comment type="similarity">
    <text evidence="2">Belongs to the NAPRTase family.</text>
</comment>
<dbReference type="InterPro" id="IPR006405">
    <property type="entry name" value="Nic_PRibTrfase_pncB"/>
</dbReference>
<evidence type="ECO:0000256" key="8">
    <source>
        <dbReference type="ARBA" id="ARBA00048668"/>
    </source>
</evidence>
<evidence type="ECO:0000256" key="3">
    <source>
        <dbReference type="ARBA" id="ARBA00013236"/>
    </source>
</evidence>
<dbReference type="PIRSF" id="PIRSF000484">
    <property type="entry name" value="NAPRT"/>
    <property type="match status" value="1"/>
</dbReference>
<proteinExistence type="inferred from homology"/>
<organism evidence="10">
    <name type="scientific">uncultured organism</name>
    <dbReference type="NCBI Taxonomy" id="155900"/>
    <lineage>
        <taxon>unclassified sequences</taxon>
        <taxon>environmental samples</taxon>
    </lineage>
</organism>
<dbReference type="Gene3D" id="3.20.140.10">
    <property type="entry name" value="nicotinate phosphoribosyltransferase"/>
    <property type="match status" value="2"/>
</dbReference>
<keyword evidence="5 10" id="KW-0436">Ligase</keyword>
<evidence type="ECO:0000256" key="4">
    <source>
        <dbReference type="ARBA" id="ARBA00022553"/>
    </source>
</evidence>